<dbReference type="PROSITE" id="PS50878">
    <property type="entry name" value="RT_POL"/>
    <property type="match status" value="1"/>
</dbReference>
<sequence length="1465" mass="169745">MDPNPAVADEVESNAPAPAEGAAPTENPPPTFVRTNPNVRPPPPPPIPQPMPPMPQGVDMIKFHRNPVDRIRKQGAEEFRANIDDDAEKAEFWLENFIRVFDELSCIPEECLKCATSLLRDSAYNWWKTLISVVPKERVTWEFFQEEFRKKYISERFIDQKCKEFLELKQGNMTVSEYERDFDRLSKYAREYVPTEAKMCRRFEDGLNEDIKVFVGILELKEMVVLVDRACKAEELLKEKRKVEVETRNWKKRPMSKAPSQQPAKSRNMNPRSQVSAGQSYGNFKKQNVGPKSQNTSTASVGNSRFVKLECQRCGRNHFGPCRANKCFRCGSPDHFIRDCPERAEKEKFQNVKASGADLRGRYPRKDGSETSSKNVARDAAVRSEGRAPARTYAIKAREDASSPDVITGTFSLYDINVITLIDPGSTHSYVCMKLVSSMNIPVVNTEFIVRVSNPLGKCVIVDKVCKKCPLMIRGHYLPADLMLLLFDEFDVILGMDWLTLHDAIVNCKEKVIELKCENGETLRVESDKSEALSSVISSMLAQRYLRKGYEAYLAYVINTKEVEKKVESVPVVCEFADVFLEELPGLPPVREVEFGIDLILGTAPISIVPYRMAPTKLKELKSQLQELNDKGFVRPSFSPWGAPVLFVKKKDGSMRLCVDYRQLNKVTIKKKYPLPRIDDLFDQLKGATWFSKIDLRSGYYQLRVKESDVPKTAFRTRYGHYEFLVMPFGLTNAPAVFMDLMNRIFQPYLDRFVVVFIDDILIYSKDEIEHAEHLRIVLQTLRDKQLYAKFSKSEFWLREVGFLGHIVSSNGIRVDPSKISAIIDWKPPKNVTEVRSFLGLAGYYQRFVYGFSIIAAPMTRLLRKDVKFEWTEECQQSFEELKKLLTEAPVKSGGLCLKPHERNYPTHNLELAAVVFALKIWRHYLYGEKCRVYTDHKSLKYLMSQKDLSLRQRRWLELLKDYELVIDYHPGKVNVVADALSRKLLFALRKNDQDLLAKRRQCEADTGSDFRIGSGGSLMFKNQICVPKNDELIQKILHEAHNCCLAVHPGSTKMYNDLKKMYWWSGMKRDISEFVSKCLICQQVKVEHQVPSGLLQPIMVPEWKWDRITMDFVLGLPLTPGKKDAIWVIVDRLTKSAYFIPVRTDYSLNKLAELYIREIVRLHGIPLSIISDRDPRFTSRFWQKLQEALGTKLNFSTAFHPQTDGQSERVIQILEDMLRCCVLKFQGSWERYLPLVEFAYNNSYQTSLKMAPYEALYRHKCRTPLYWTELKENQIYGVDLIKETEEKVKVIRDCLKAASDRQKSYADLKRKEIEFQVGDKVFLKVSPWKKVLRFGRKDKLSPRFIGQYEIIEKVRPVAYRLALPPELERIHDVFHVSMLRRYRSDPSHIILPTEIELRSNMTYEEEPIKILAREVKKLRNKSVALMKVLWQKHGVEETTWEPEENIRNQYRHLFTGKIFEDENP</sequence>
<dbReference type="GO" id="GO:0003887">
    <property type="term" value="F:DNA-directed DNA polymerase activity"/>
    <property type="evidence" value="ECO:0007669"/>
    <property type="project" value="UniProtKB-KW"/>
</dbReference>
<dbReference type="PROSITE" id="PS50158">
    <property type="entry name" value="ZF_CCHC"/>
    <property type="match status" value="1"/>
</dbReference>
<evidence type="ECO:0000256" key="8">
    <source>
        <dbReference type="ARBA" id="ARBA00022759"/>
    </source>
</evidence>
<feature type="region of interest" description="Disordered" evidence="17">
    <location>
        <begin position="352"/>
        <end position="384"/>
    </location>
</feature>
<dbReference type="Gene3D" id="3.30.70.270">
    <property type="match status" value="2"/>
</dbReference>
<dbReference type="SMART" id="SM00343">
    <property type="entry name" value="ZnF_C2HC"/>
    <property type="match status" value="1"/>
</dbReference>
<evidence type="ECO:0000256" key="11">
    <source>
        <dbReference type="ARBA" id="ARBA00022908"/>
    </source>
</evidence>
<proteinExistence type="predicted"/>
<keyword evidence="16" id="KW-0862">Zinc</keyword>
<evidence type="ECO:0000256" key="4">
    <source>
        <dbReference type="ARBA" id="ARBA00022695"/>
    </source>
</evidence>
<keyword evidence="11" id="KW-0229">DNA integration</keyword>
<dbReference type="PROSITE" id="PS50994">
    <property type="entry name" value="INTEGRASE"/>
    <property type="match status" value="1"/>
</dbReference>
<dbReference type="OrthoDB" id="1738613at2759"/>
<feature type="domain" description="Integrase catalytic" evidence="20">
    <location>
        <begin position="1098"/>
        <end position="1261"/>
    </location>
</feature>
<feature type="domain" description="Reverse transcriptase" evidence="19">
    <location>
        <begin position="629"/>
        <end position="808"/>
    </location>
</feature>
<dbReference type="GO" id="GO:0006508">
    <property type="term" value="P:proteolysis"/>
    <property type="evidence" value="ECO:0007669"/>
    <property type="project" value="UniProtKB-KW"/>
</dbReference>
<keyword evidence="5" id="KW-0540">Nuclease</keyword>
<dbReference type="GO" id="GO:0004190">
    <property type="term" value="F:aspartic-type endopeptidase activity"/>
    <property type="evidence" value="ECO:0007669"/>
    <property type="project" value="UniProtKB-KW"/>
</dbReference>
<dbReference type="InterPro" id="IPR036397">
    <property type="entry name" value="RNaseH_sf"/>
</dbReference>
<dbReference type="Gene3D" id="1.10.340.70">
    <property type="match status" value="1"/>
</dbReference>
<dbReference type="SUPFAM" id="SSF50630">
    <property type="entry name" value="Acid proteases"/>
    <property type="match status" value="1"/>
</dbReference>
<dbReference type="Pfam" id="PF03732">
    <property type="entry name" value="Retrotrans_gag"/>
    <property type="match status" value="1"/>
</dbReference>
<dbReference type="Gene3D" id="3.30.420.10">
    <property type="entry name" value="Ribonuclease H-like superfamily/Ribonuclease H"/>
    <property type="match status" value="1"/>
</dbReference>
<keyword evidence="8" id="KW-0255">Endonuclease</keyword>
<dbReference type="SUPFAM" id="SSF54160">
    <property type="entry name" value="Chromo domain-like"/>
    <property type="match status" value="1"/>
</dbReference>
<keyword evidence="3" id="KW-0808">Transferase</keyword>
<comment type="caution">
    <text evidence="21">The sequence shown here is derived from an EMBL/GenBank/DDBJ whole genome shotgun (WGS) entry which is preliminary data.</text>
</comment>
<keyword evidence="9" id="KW-0378">Hydrolase</keyword>
<dbReference type="Proteomes" id="UP000701853">
    <property type="component" value="Chromosome 8"/>
</dbReference>
<feature type="domain" description="CCHC-type" evidence="18">
    <location>
        <begin position="326"/>
        <end position="342"/>
    </location>
</feature>
<keyword evidence="13" id="KW-0239">DNA-directed DNA polymerase</keyword>
<evidence type="ECO:0000256" key="1">
    <source>
        <dbReference type="ARBA" id="ARBA00012493"/>
    </source>
</evidence>
<evidence type="ECO:0000256" key="2">
    <source>
        <dbReference type="ARBA" id="ARBA00022670"/>
    </source>
</evidence>
<keyword evidence="15" id="KW-0233">DNA recombination</keyword>
<dbReference type="InterPro" id="IPR021109">
    <property type="entry name" value="Peptidase_aspartic_dom_sf"/>
</dbReference>
<dbReference type="GO" id="GO:0006310">
    <property type="term" value="P:DNA recombination"/>
    <property type="evidence" value="ECO:0007669"/>
    <property type="project" value="UniProtKB-KW"/>
</dbReference>
<evidence type="ECO:0000256" key="12">
    <source>
        <dbReference type="ARBA" id="ARBA00022918"/>
    </source>
</evidence>
<dbReference type="Pfam" id="PF17917">
    <property type="entry name" value="RT_RNaseH"/>
    <property type="match status" value="1"/>
</dbReference>
<evidence type="ECO:0000313" key="22">
    <source>
        <dbReference type="Proteomes" id="UP000701853"/>
    </source>
</evidence>
<dbReference type="InterPro" id="IPR056924">
    <property type="entry name" value="SH3_Tf2-1"/>
</dbReference>
<name>A0A8J6CSE6_9ROSI</name>
<dbReference type="SUPFAM" id="SSF56672">
    <property type="entry name" value="DNA/RNA polymerases"/>
    <property type="match status" value="1"/>
</dbReference>
<keyword evidence="10" id="KW-0460">Magnesium</keyword>
<feature type="compositionally biased region" description="Pro residues" evidence="17">
    <location>
        <begin position="39"/>
        <end position="49"/>
    </location>
</feature>
<keyword evidence="6" id="KW-0479">Metal-binding</keyword>
<dbReference type="Gene3D" id="4.10.60.10">
    <property type="entry name" value="Zinc finger, CCHC-type"/>
    <property type="match status" value="1"/>
</dbReference>
<dbReference type="GO" id="GO:0003677">
    <property type="term" value="F:DNA binding"/>
    <property type="evidence" value="ECO:0007669"/>
    <property type="project" value="UniProtKB-KW"/>
</dbReference>
<dbReference type="GO" id="GO:0008270">
    <property type="term" value="F:zinc ion binding"/>
    <property type="evidence" value="ECO:0007669"/>
    <property type="project" value="UniProtKB-KW"/>
</dbReference>
<feature type="compositionally biased region" description="Basic and acidic residues" evidence="17">
    <location>
        <begin position="359"/>
        <end position="369"/>
    </location>
</feature>
<dbReference type="InterPro" id="IPR043502">
    <property type="entry name" value="DNA/RNA_pol_sf"/>
</dbReference>
<dbReference type="Pfam" id="PF00098">
    <property type="entry name" value="zf-CCHC"/>
    <property type="match status" value="1"/>
</dbReference>
<evidence type="ECO:0000259" key="19">
    <source>
        <dbReference type="PROSITE" id="PS50878"/>
    </source>
</evidence>
<evidence type="ECO:0000259" key="18">
    <source>
        <dbReference type="PROSITE" id="PS50158"/>
    </source>
</evidence>
<dbReference type="GO" id="GO:0015074">
    <property type="term" value="P:DNA integration"/>
    <property type="evidence" value="ECO:0007669"/>
    <property type="project" value="UniProtKB-KW"/>
</dbReference>
<dbReference type="InterPro" id="IPR041588">
    <property type="entry name" value="Integrase_H2C2"/>
</dbReference>
<dbReference type="EC" id="2.7.7.49" evidence="1"/>
<evidence type="ECO:0000256" key="9">
    <source>
        <dbReference type="ARBA" id="ARBA00022801"/>
    </source>
</evidence>
<dbReference type="Gene3D" id="2.40.70.10">
    <property type="entry name" value="Acid Proteases"/>
    <property type="match status" value="1"/>
</dbReference>
<accession>A0A8J6CSE6</accession>
<evidence type="ECO:0000256" key="10">
    <source>
        <dbReference type="ARBA" id="ARBA00022842"/>
    </source>
</evidence>
<evidence type="ECO:0000259" key="20">
    <source>
        <dbReference type="PROSITE" id="PS50994"/>
    </source>
</evidence>
<feature type="compositionally biased region" description="Polar residues" evidence="17">
    <location>
        <begin position="258"/>
        <end position="301"/>
    </location>
</feature>
<reference evidence="21 22" key="1">
    <citation type="journal article" date="2021" name="bioRxiv">
        <title>The Gossypium anomalum genome as a resource for cotton improvement and evolutionary analysis of hybrid incompatibility.</title>
        <authorList>
            <person name="Grover C.E."/>
            <person name="Yuan D."/>
            <person name="Arick M.A."/>
            <person name="Miller E.R."/>
            <person name="Hu G."/>
            <person name="Peterson D.G."/>
            <person name="Wendel J.F."/>
            <person name="Udall J.A."/>
        </authorList>
    </citation>
    <scope>NUCLEOTIDE SEQUENCE [LARGE SCALE GENOMIC DNA]</scope>
    <source>
        <strain evidence="21">JFW-Udall</strain>
        <tissue evidence="21">Leaf</tissue>
    </source>
</reference>
<keyword evidence="16" id="KW-0863">Zinc-finger</keyword>
<keyword evidence="2" id="KW-0645">Protease</keyword>
<evidence type="ECO:0000256" key="14">
    <source>
        <dbReference type="ARBA" id="ARBA00023125"/>
    </source>
</evidence>
<dbReference type="Pfam" id="PF24626">
    <property type="entry name" value="SH3_Tf2-1"/>
    <property type="match status" value="1"/>
</dbReference>
<evidence type="ECO:0000256" key="3">
    <source>
        <dbReference type="ARBA" id="ARBA00022679"/>
    </source>
</evidence>
<evidence type="ECO:0000256" key="17">
    <source>
        <dbReference type="SAM" id="MobiDB-lite"/>
    </source>
</evidence>
<keyword evidence="22" id="KW-1185">Reference proteome</keyword>
<dbReference type="SUPFAM" id="SSF53098">
    <property type="entry name" value="Ribonuclease H-like"/>
    <property type="match status" value="1"/>
</dbReference>
<dbReference type="InterPro" id="IPR043128">
    <property type="entry name" value="Rev_trsase/Diguanyl_cyclase"/>
</dbReference>
<dbReference type="Gene3D" id="3.10.10.10">
    <property type="entry name" value="HIV Type 1 Reverse Transcriptase, subunit A, domain 1"/>
    <property type="match status" value="1"/>
</dbReference>
<evidence type="ECO:0000256" key="16">
    <source>
        <dbReference type="PROSITE-ProRule" id="PRU00047"/>
    </source>
</evidence>
<feature type="compositionally biased region" description="Low complexity" evidence="17">
    <location>
        <begin position="14"/>
        <end position="25"/>
    </location>
</feature>
<feature type="region of interest" description="Disordered" evidence="17">
    <location>
        <begin position="247"/>
        <end position="301"/>
    </location>
</feature>
<dbReference type="InterPro" id="IPR050951">
    <property type="entry name" value="Retrovirus_Pol_polyprotein"/>
</dbReference>
<dbReference type="InterPro" id="IPR001584">
    <property type="entry name" value="Integrase_cat-core"/>
</dbReference>
<organism evidence="21 22">
    <name type="scientific">Gossypium anomalum</name>
    <dbReference type="NCBI Taxonomy" id="47600"/>
    <lineage>
        <taxon>Eukaryota</taxon>
        <taxon>Viridiplantae</taxon>
        <taxon>Streptophyta</taxon>
        <taxon>Embryophyta</taxon>
        <taxon>Tracheophyta</taxon>
        <taxon>Spermatophyta</taxon>
        <taxon>Magnoliopsida</taxon>
        <taxon>eudicotyledons</taxon>
        <taxon>Gunneridae</taxon>
        <taxon>Pentapetalae</taxon>
        <taxon>rosids</taxon>
        <taxon>malvids</taxon>
        <taxon>Malvales</taxon>
        <taxon>Malvaceae</taxon>
        <taxon>Malvoideae</taxon>
        <taxon>Gossypium</taxon>
    </lineage>
</organism>
<dbReference type="FunFam" id="3.10.10.10:FF:000007">
    <property type="entry name" value="Retrovirus-related Pol polyprotein from transposon 17.6-like Protein"/>
    <property type="match status" value="1"/>
</dbReference>
<keyword evidence="12" id="KW-0695">RNA-directed DNA polymerase</keyword>
<feature type="region of interest" description="Disordered" evidence="17">
    <location>
        <begin position="1"/>
        <end position="49"/>
    </location>
</feature>
<dbReference type="InterPro" id="IPR005162">
    <property type="entry name" value="Retrotrans_gag_dom"/>
</dbReference>
<evidence type="ECO:0000256" key="5">
    <source>
        <dbReference type="ARBA" id="ARBA00022722"/>
    </source>
</evidence>
<dbReference type="InterPro" id="IPR016197">
    <property type="entry name" value="Chromo-like_dom_sf"/>
</dbReference>
<keyword evidence="4" id="KW-0548">Nucleotidyltransferase</keyword>
<evidence type="ECO:0000256" key="6">
    <source>
        <dbReference type="ARBA" id="ARBA00022723"/>
    </source>
</evidence>
<dbReference type="InterPro" id="IPR000477">
    <property type="entry name" value="RT_dom"/>
</dbReference>
<dbReference type="InterPro" id="IPR001878">
    <property type="entry name" value="Znf_CCHC"/>
</dbReference>
<dbReference type="Pfam" id="PF17921">
    <property type="entry name" value="Integrase_H2C2"/>
    <property type="match status" value="1"/>
</dbReference>
<dbReference type="PANTHER" id="PTHR37984:SF5">
    <property type="entry name" value="PROTEIN NYNRIN-LIKE"/>
    <property type="match status" value="1"/>
</dbReference>
<dbReference type="InterPro" id="IPR041373">
    <property type="entry name" value="RT_RNaseH"/>
</dbReference>
<dbReference type="InterPro" id="IPR012337">
    <property type="entry name" value="RNaseH-like_sf"/>
</dbReference>
<dbReference type="GO" id="GO:0004519">
    <property type="term" value="F:endonuclease activity"/>
    <property type="evidence" value="ECO:0007669"/>
    <property type="project" value="UniProtKB-KW"/>
</dbReference>
<dbReference type="CDD" id="cd00303">
    <property type="entry name" value="retropepsin_like"/>
    <property type="match status" value="1"/>
</dbReference>
<keyword evidence="14" id="KW-0238">DNA-binding</keyword>
<dbReference type="FunFam" id="3.30.70.270:FF:000020">
    <property type="entry name" value="Transposon Tf2-6 polyprotein-like Protein"/>
    <property type="match status" value="1"/>
</dbReference>
<evidence type="ECO:0000256" key="7">
    <source>
        <dbReference type="ARBA" id="ARBA00022750"/>
    </source>
</evidence>
<dbReference type="Pfam" id="PF00078">
    <property type="entry name" value="RVT_1"/>
    <property type="match status" value="1"/>
</dbReference>
<keyword evidence="7" id="KW-0064">Aspartyl protease</keyword>
<evidence type="ECO:0000313" key="21">
    <source>
        <dbReference type="EMBL" id="KAG8485707.1"/>
    </source>
</evidence>
<dbReference type="CDD" id="cd09274">
    <property type="entry name" value="RNase_HI_RT_Ty3"/>
    <property type="match status" value="1"/>
</dbReference>
<evidence type="ECO:0000256" key="13">
    <source>
        <dbReference type="ARBA" id="ARBA00022932"/>
    </source>
</evidence>
<dbReference type="CDD" id="cd01647">
    <property type="entry name" value="RT_LTR"/>
    <property type="match status" value="1"/>
</dbReference>
<gene>
    <name evidence="21" type="ORF">CXB51_019033</name>
</gene>
<dbReference type="Pfam" id="PF08284">
    <property type="entry name" value="RVP_2"/>
    <property type="match status" value="1"/>
</dbReference>
<dbReference type="EMBL" id="JAHUZN010000008">
    <property type="protein sequence ID" value="KAG8485707.1"/>
    <property type="molecule type" value="Genomic_DNA"/>
</dbReference>
<dbReference type="GO" id="GO:0003964">
    <property type="term" value="F:RNA-directed DNA polymerase activity"/>
    <property type="evidence" value="ECO:0007669"/>
    <property type="project" value="UniProtKB-KW"/>
</dbReference>
<dbReference type="PANTHER" id="PTHR37984">
    <property type="entry name" value="PROTEIN CBG26694"/>
    <property type="match status" value="1"/>
</dbReference>
<evidence type="ECO:0000256" key="15">
    <source>
        <dbReference type="ARBA" id="ARBA00023172"/>
    </source>
</evidence>
<protein>
    <recommendedName>
        <fullName evidence="1">RNA-directed DNA polymerase</fullName>
        <ecNumber evidence="1">2.7.7.49</ecNumber>
    </recommendedName>
</protein>